<dbReference type="Pfam" id="PF10344">
    <property type="entry name" value="Hobbit"/>
    <property type="match status" value="1"/>
</dbReference>
<dbReference type="InterPro" id="IPR045167">
    <property type="entry name" value="Hobbit"/>
</dbReference>
<gene>
    <name evidence="4" type="primary">LOC106556470</name>
</gene>
<dbReference type="KEGG" id="tsr:106556470"/>
<evidence type="ECO:0000313" key="3">
    <source>
        <dbReference type="Proteomes" id="UP000504617"/>
    </source>
</evidence>
<sequence>MYSVMKSLQDDGRNEALLEHNQKLQQQLSQEKATLQQESEDLNILISHQVTRPEPPVRFNQELHPKTSLKASPSLVVLRPQSACQSGRQLALRIFSKVRPPVGGISIKEHLEVNVVPLTIQLTHQFFHRMMGFFFPGRNVEEEEVGDEEDKSKLVTTGMPVVKPRQLMVSEDSLGSGKGQGLNRTSGVRRSFRKTPEYPVDDIEKMKERAAMNNSFIYIKIPQVPLCVSYKGEKNSVDWGELNLVLPCLEYHNNTWTWLDFAMAVKRDSRKALVAQVIKEKLRLKPAVGTESRGRQESKLEGPVVQQQEEDEKARLLIGLSVGEKNPGKKSIFSRRK</sequence>
<dbReference type="Proteomes" id="UP000504617">
    <property type="component" value="Unplaced"/>
</dbReference>
<reference evidence="4" key="1">
    <citation type="submission" date="2025-08" db="UniProtKB">
        <authorList>
            <consortium name="RefSeq"/>
        </authorList>
    </citation>
    <scope>IDENTIFICATION</scope>
</reference>
<evidence type="ECO:0000256" key="1">
    <source>
        <dbReference type="SAM" id="Coils"/>
    </source>
</evidence>
<dbReference type="OrthoDB" id="1562405at2759"/>
<keyword evidence="3" id="KW-1185">Reference proteome</keyword>
<dbReference type="PANTHER" id="PTHR15678">
    <property type="entry name" value="ANTIGEN MLAA-22-RELATED"/>
    <property type="match status" value="1"/>
</dbReference>
<feature type="coiled-coil region" evidence="1">
    <location>
        <begin position="14"/>
        <end position="45"/>
    </location>
</feature>
<organism evidence="3 4">
    <name type="scientific">Thamnophis sirtalis</name>
    <dbReference type="NCBI Taxonomy" id="35019"/>
    <lineage>
        <taxon>Eukaryota</taxon>
        <taxon>Metazoa</taxon>
        <taxon>Chordata</taxon>
        <taxon>Craniata</taxon>
        <taxon>Vertebrata</taxon>
        <taxon>Euteleostomi</taxon>
        <taxon>Lepidosauria</taxon>
        <taxon>Squamata</taxon>
        <taxon>Bifurcata</taxon>
        <taxon>Unidentata</taxon>
        <taxon>Episquamata</taxon>
        <taxon>Toxicofera</taxon>
        <taxon>Serpentes</taxon>
        <taxon>Colubroidea</taxon>
        <taxon>Colubridae</taxon>
        <taxon>Natricinae</taxon>
        <taxon>Thamnophis</taxon>
    </lineage>
</organism>
<dbReference type="PANTHER" id="PTHR15678:SF6">
    <property type="entry name" value="BRIDGE-LIKE LIPID TRANSFER PROTEIN FAMILY MEMBER 2"/>
    <property type="match status" value="1"/>
</dbReference>
<evidence type="ECO:0000256" key="2">
    <source>
        <dbReference type="SAM" id="MobiDB-lite"/>
    </source>
</evidence>
<protein>
    <submittedName>
        <fullName evidence="4">Protein KIAA0100-like</fullName>
    </submittedName>
</protein>
<dbReference type="RefSeq" id="XP_013930939.1">
    <property type="nucleotide sequence ID" value="XM_014075464.1"/>
</dbReference>
<name>A0A6I9Z3Y5_9SAUR</name>
<keyword evidence="1" id="KW-0175">Coiled coil</keyword>
<dbReference type="GeneID" id="106556470"/>
<feature type="region of interest" description="Disordered" evidence="2">
    <location>
        <begin position="288"/>
        <end position="311"/>
    </location>
</feature>
<accession>A0A6I9Z3Y5</accession>
<proteinExistence type="predicted"/>
<dbReference type="AlphaFoldDB" id="A0A6I9Z3Y5"/>
<evidence type="ECO:0000313" key="4">
    <source>
        <dbReference type="RefSeq" id="XP_013930939.1"/>
    </source>
</evidence>